<dbReference type="PROSITE" id="PS50968">
    <property type="entry name" value="BIOTINYL_LIPOYL"/>
    <property type="match status" value="1"/>
</dbReference>
<protein>
    <recommendedName>
        <fullName evidence="7">Lipoamide acyltransferase component of branched-chain alpha-keto acid dehydrogenase complex, mitochondrial</fullName>
        <ecNumber evidence="6">2.3.1.168</ecNumber>
    </recommendedName>
    <alternativeName>
        <fullName evidence="8">Branched-chain alpha-keto acid dehydrogenase complex component E2</fullName>
    </alternativeName>
</protein>
<gene>
    <name evidence="10" type="ORF">PMG11_11184</name>
</gene>
<evidence type="ECO:0000313" key="10">
    <source>
        <dbReference type="EMBL" id="CEJ62691.1"/>
    </source>
</evidence>
<feature type="domain" description="Lipoyl-binding" evidence="9">
    <location>
        <begin position="63"/>
        <end position="139"/>
    </location>
</feature>
<proteinExistence type="predicted"/>
<dbReference type="OrthoDB" id="5391403at2759"/>
<evidence type="ECO:0000256" key="8">
    <source>
        <dbReference type="ARBA" id="ARBA00042008"/>
    </source>
</evidence>
<dbReference type="Gene3D" id="2.40.50.100">
    <property type="match status" value="1"/>
</dbReference>
<dbReference type="AlphaFoldDB" id="A0A0F7U368"/>
<keyword evidence="4" id="KW-0809">Transit peptide</keyword>
<dbReference type="EMBL" id="CDHK01000020">
    <property type="protein sequence ID" value="CEJ62691.1"/>
    <property type="molecule type" value="Genomic_DNA"/>
</dbReference>
<dbReference type="CDD" id="cd06849">
    <property type="entry name" value="lipoyl_domain"/>
    <property type="match status" value="1"/>
</dbReference>
<name>A0A0F7U368_PENBI</name>
<comment type="cofactor">
    <cofactor evidence="1">
        <name>(R)-lipoate</name>
        <dbReference type="ChEBI" id="CHEBI:83088"/>
    </cofactor>
</comment>
<dbReference type="InterPro" id="IPR003016">
    <property type="entry name" value="2-oxoA_DH_lipoyl-BS"/>
</dbReference>
<dbReference type="GO" id="GO:0031405">
    <property type="term" value="F:lipoic acid binding"/>
    <property type="evidence" value="ECO:0007669"/>
    <property type="project" value="TreeGrafter"/>
</dbReference>
<evidence type="ECO:0000256" key="1">
    <source>
        <dbReference type="ARBA" id="ARBA00001938"/>
    </source>
</evidence>
<evidence type="ECO:0000256" key="2">
    <source>
        <dbReference type="ARBA" id="ARBA00022679"/>
    </source>
</evidence>
<evidence type="ECO:0000259" key="9">
    <source>
        <dbReference type="PROSITE" id="PS50968"/>
    </source>
</evidence>
<evidence type="ECO:0000256" key="4">
    <source>
        <dbReference type="ARBA" id="ARBA00022946"/>
    </source>
</evidence>
<dbReference type="GO" id="GO:0016407">
    <property type="term" value="F:acetyltransferase activity"/>
    <property type="evidence" value="ECO:0007669"/>
    <property type="project" value="TreeGrafter"/>
</dbReference>
<dbReference type="Pfam" id="PF00364">
    <property type="entry name" value="Biotin_lipoyl"/>
    <property type="match status" value="1"/>
</dbReference>
<accession>A0A0F7U368</accession>
<dbReference type="GO" id="GO:0005737">
    <property type="term" value="C:cytoplasm"/>
    <property type="evidence" value="ECO:0007669"/>
    <property type="project" value="TreeGrafter"/>
</dbReference>
<dbReference type="EC" id="2.3.1.168" evidence="6"/>
<dbReference type="InterPro" id="IPR011053">
    <property type="entry name" value="Single_hybrid_motif"/>
</dbReference>
<keyword evidence="3" id="KW-0450">Lipoyl</keyword>
<dbReference type="InterPro" id="IPR050743">
    <property type="entry name" value="2-oxoacid_DH_E2_comp"/>
</dbReference>
<dbReference type="Proteomes" id="UP000042958">
    <property type="component" value="Unassembled WGS sequence"/>
</dbReference>
<reference evidence="11" key="1">
    <citation type="journal article" date="2015" name="Genome Announc.">
        <title>Draft genome sequence of the fungus Penicillium brasilianum MG11.</title>
        <authorList>
            <person name="Horn F."/>
            <person name="Linde J."/>
            <person name="Mattern D.J."/>
            <person name="Walther G."/>
            <person name="Guthke R."/>
            <person name="Brakhage A.A."/>
            <person name="Valiante V."/>
        </authorList>
    </citation>
    <scope>NUCLEOTIDE SEQUENCE [LARGE SCALE GENOMIC DNA]</scope>
    <source>
        <strain evidence="11">MG11</strain>
    </source>
</reference>
<dbReference type="SUPFAM" id="SSF51230">
    <property type="entry name" value="Single hybrid motif"/>
    <property type="match status" value="1"/>
</dbReference>
<dbReference type="PANTHER" id="PTHR43178:SF5">
    <property type="entry name" value="LIPOAMIDE ACYLTRANSFERASE COMPONENT OF BRANCHED-CHAIN ALPHA-KETO ACID DEHYDROGENASE COMPLEX, MITOCHONDRIAL"/>
    <property type="match status" value="1"/>
</dbReference>
<dbReference type="GO" id="GO:0043754">
    <property type="term" value="F:dihydrolipoamide branched chain acyltransferase activity"/>
    <property type="evidence" value="ECO:0007669"/>
    <property type="project" value="UniProtKB-EC"/>
</dbReference>
<evidence type="ECO:0000256" key="6">
    <source>
        <dbReference type="ARBA" id="ARBA00038880"/>
    </source>
</evidence>
<evidence type="ECO:0000256" key="5">
    <source>
        <dbReference type="ARBA" id="ARBA00023315"/>
    </source>
</evidence>
<keyword evidence="2" id="KW-0808">Transferase</keyword>
<keyword evidence="5" id="KW-0012">Acyltransferase</keyword>
<dbReference type="PANTHER" id="PTHR43178">
    <property type="entry name" value="DIHYDROLIPOAMIDE ACETYLTRANSFERASE COMPONENT OF PYRUVATE DEHYDROGENASE COMPLEX"/>
    <property type="match status" value="1"/>
</dbReference>
<keyword evidence="11" id="KW-1185">Reference proteome</keyword>
<dbReference type="STRING" id="104259.A0A0F7U368"/>
<evidence type="ECO:0000256" key="3">
    <source>
        <dbReference type="ARBA" id="ARBA00022823"/>
    </source>
</evidence>
<evidence type="ECO:0000256" key="7">
    <source>
        <dbReference type="ARBA" id="ARBA00039275"/>
    </source>
</evidence>
<sequence>MAAILSRGSLNFCKSVLHFSRPQRYVANSPASLYDQQPYRFIPFPSYNLFRPFSISSQRYDSRTKVNIETLGGESVNGATLQSFYRKVGDYVEQHEVLAVIETDKAALEVHAPKAGVIQHVFVEEGDIVTVGQAIAEITVESEPGNARNKSASSEGSC</sequence>
<organism evidence="10 11">
    <name type="scientific">Penicillium brasilianum</name>
    <dbReference type="NCBI Taxonomy" id="104259"/>
    <lineage>
        <taxon>Eukaryota</taxon>
        <taxon>Fungi</taxon>
        <taxon>Dikarya</taxon>
        <taxon>Ascomycota</taxon>
        <taxon>Pezizomycotina</taxon>
        <taxon>Eurotiomycetes</taxon>
        <taxon>Eurotiomycetidae</taxon>
        <taxon>Eurotiales</taxon>
        <taxon>Aspergillaceae</taxon>
        <taxon>Penicillium</taxon>
    </lineage>
</organism>
<dbReference type="InterPro" id="IPR000089">
    <property type="entry name" value="Biotin_lipoyl"/>
</dbReference>
<evidence type="ECO:0000313" key="11">
    <source>
        <dbReference type="Proteomes" id="UP000042958"/>
    </source>
</evidence>
<dbReference type="PROSITE" id="PS00189">
    <property type="entry name" value="LIPOYL"/>
    <property type="match status" value="1"/>
</dbReference>